<feature type="compositionally biased region" description="Basic and acidic residues" evidence="1">
    <location>
        <begin position="44"/>
        <end position="60"/>
    </location>
</feature>
<dbReference type="OrthoDB" id="5194813at2"/>
<evidence type="ECO:0000313" key="2">
    <source>
        <dbReference type="EMBL" id="KAA0973346.1"/>
    </source>
</evidence>
<name>A0A5B0E3V1_9MICC</name>
<dbReference type="EMBL" id="VOBL01000029">
    <property type="protein sequence ID" value="KAA0973346.1"/>
    <property type="molecule type" value="Genomic_DNA"/>
</dbReference>
<dbReference type="AlphaFoldDB" id="A0A5B0E3V1"/>
<sequence>MAAKKNIHTTPTDKGWQNRREDAGRATSTHKTKAEAQAAGRASAKKDGVEHIIHKKDGTIGERNSYGNDPHPPQG</sequence>
<feature type="region of interest" description="Disordered" evidence="1">
    <location>
        <begin position="1"/>
        <end position="75"/>
    </location>
</feature>
<dbReference type="Proteomes" id="UP000323856">
    <property type="component" value="Unassembled WGS sequence"/>
</dbReference>
<proteinExistence type="predicted"/>
<protein>
    <submittedName>
        <fullName evidence="2">DUF2188 domain-containing protein</fullName>
    </submittedName>
</protein>
<organism evidence="2 3">
    <name type="scientific">Paeniglutamicibacter gangotriensis</name>
    <dbReference type="NCBI Taxonomy" id="254787"/>
    <lineage>
        <taxon>Bacteria</taxon>
        <taxon>Bacillati</taxon>
        <taxon>Actinomycetota</taxon>
        <taxon>Actinomycetes</taxon>
        <taxon>Micrococcales</taxon>
        <taxon>Micrococcaceae</taxon>
        <taxon>Paeniglutamicibacter</taxon>
    </lineage>
</organism>
<comment type="caution">
    <text evidence="2">The sequence shown here is derived from an EMBL/GenBank/DDBJ whole genome shotgun (WGS) entry which is preliminary data.</text>
</comment>
<gene>
    <name evidence="2" type="ORF">FQ154_18770</name>
</gene>
<dbReference type="Pfam" id="PF09954">
    <property type="entry name" value="DUF2188"/>
    <property type="match status" value="1"/>
</dbReference>
<evidence type="ECO:0000256" key="1">
    <source>
        <dbReference type="SAM" id="MobiDB-lite"/>
    </source>
</evidence>
<dbReference type="RefSeq" id="WP_149620908.1">
    <property type="nucleotide sequence ID" value="NZ_VOBL01000029.1"/>
</dbReference>
<accession>A0A5B0E3V1</accession>
<reference evidence="2 3" key="1">
    <citation type="submission" date="2019-07" db="EMBL/GenBank/DDBJ databases">
        <title>Analysis of the biochemical properties, biological activity and biotechnological potential of siderophores and biosurfactants produced by Antarctic psychrotolerant bacteria.</title>
        <authorList>
            <person name="Styczynski M."/>
            <person name="Krucon T."/>
            <person name="Decewicz P."/>
            <person name="Dziewit L."/>
        </authorList>
    </citation>
    <scope>NUCLEOTIDE SEQUENCE [LARGE SCALE GENOMIC DNA]</scope>
    <source>
        <strain evidence="2 3">ANT_H27</strain>
    </source>
</reference>
<evidence type="ECO:0000313" key="3">
    <source>
        <dbReference type="Proteomes" id="UP000323856"/>
    </source>
</evidence>
<dbReference type="InterPro" id="IPR018691">
    <property type="entry name" value="DUF2188"/>
</dbReference>